<dbReference type="SMART" id="SM00209">
    <property type="entry name" value="TSP1"/>
    <property type="match status" value="4"/>
</dbReference>
<keyword evidence="17" id="KW-1185">Reference proteome</keyword>
<dbReference type="PROSITE" id="PS51019">
    <property type="entry name" value="REELIN"/>
    <property type="match status" value="1"/>
</dbReference>
<dbReference type="Pfam" id="PF02014">
    <property type="entry name" value="Reeler"/>
    <property type="match status" value="1"/>
</dbReference>
<evidence type="ECO:0000256" key="2">
    <source>
        <dbReference type="ARBA" id="ARBA00019594"/>
    </source>
</evidence>
<dbReference type="GO" id="GO:0046872">
    <property type="term" value="F:metal ion binding"/>
    <property type="evidence" value="ECO:0007669"/>
    <property type="project" value="UniProtKB-KW"/>
</dbReference>
<sequence>MRVQLISDVVSYLFLFSTVTANLSAGQRRGATCIRQPEGVDASKTPGDNGYRLKISGNPDKYFPGEVYTVTLQGWRSQNVLQKFIGFLLTATPSNPSIPTSPDTAGSFRLFSDSLSRFSDVCSNGITQTSSVPKTEIQVLWTAPGPGTGCIKFRTLHRELKNVRSVMREGEMRSLGRITNADVFVENVWPTTMSTSTVQFQWVILAGFLGLLAVTGQIQLNCSHPDAVVLENRELWFADDNGLSKELCADPQENEDEQPEINEPCCACDEAKYEVMFEGFWSRQTHPRDFPANEWLTHFSDIIGASHSADYRVWEYGGIASDGLRQVAEWGSTQALESELKSESDHIRTIIKSRGLWYPNVNGKTYAVFRVDRKHHLMSLVSMLGPSPDWIVGVSALELCSRNCTWVENKTLNLYPWDAGTDSGITYTSTNSMTNPREKITRITSSYPADPRSPFYDPAGSDMKPLARVVITRQRVYEKACTDTSTITEDTVSHPDNSGDALRPECAVTEWGQFSPCSVTCGKGLRMRQRFYINQMKAEMTRCDRQLEEKEMCASAVELCGDGSMVKDDICAVSEWSQWSSCSVTCGKGFRTRTRRYYDRMGRKKCHLETSEQEMCTGMKFECEDSGFDESDDPDCLVSAWSDWSPCSATCGKGMQVRSRIPLVIGNNGAAATSLPGHCNIDTMEKTVCMADKPDCSFSMADAKAICMEEVDVGPCRSSSFPRWYFDAHKGMCIPFNYGGCRGNRNNFERREDCVNTCEILGRAGGEDPLADQFDDDFGGFNGMDKPNMGINHHQNHPQASPIDCMITEWTNWSSCSTTCGKGWKERQRMIKLPAQNGGKPCPKKLTKRRQCYRRPCGLRQ</sequence>
<dbReference type="Gene3D" id="2.60.40.2130">
    <property type="entry name" value="F-spondin domain"/>
    <property type="match status" value="1"/>
</dbReference>
<evidence type="ECO:0000256" key="12">
    <source>
        <dbReference type="SAM" id="SignalP"/>
    </source>
</evidence>
<dbReference type="FunFam" id="2.60.40.2130:FF:000002">
    <property type="entry name" value="Putative Spondin-1"/>
    <property type="match status" value="1"/>
</dbReference>
<gene>
    <name evidence="16" type="ORF">DGAL_LOCUS11423</name>
</gene>
<dbReference type="EMBL" id="CAKKLH010000281">
    <property type="protein sequence ID" value="CAH0108057.1"/>
    <property type="molecule type" value="Genomic_DNA"/>
</dbReference>
<keyword evidence="8" id="KW-0130">Cell adhesion</keyword>
<protein>
    <recommendedName>
        <fullName evidence="2">Spondin-1</fullName>
    </recommendedName>
    <alternativeName>
        <fullName evidence="11">F-spondin</fullName>
    </alternativeName>
</protein>
<keyword evidence="9" id="KW-1015">Disulfide bond</keyword>
<evidence type="ECO:0000256" key="5">
    <source>
        <dbReference type="ARBA" id="ARBA00022723"/>
    </source>
</evidence>
<evidence type="ECO:0000256" key="4">
    <source>
        <dbReference type="ARBA" id="ARBA00022530"/>
    </source>
</evidence>
<dbReference type="PROSITE" id="PS51020">
    <property type="entry name" value="SPONDIN"/>
    <property type="match status" value="1"/>
</dbReference>
<dbReference type="InterPro" id="IPR042307">
    <property type="entry name" value="Reeler_sf"/>
</dbReference>
<dbReference type="OrthoDB" id="347314at2759"/>
<dbReference type="PANTHER" id="PTHR11311">
    <property type="entry name" value="SPONDIN"/>
    <property type="match status" value="1"/>
</dbReference>
<feature type="domain" description="Reelin" evidence="14">
    <location>
        <begin position="18"/>
        <end position="190"/>
    </location>
</feature>
<dbReference type="FunFam" id="2.20.100.10:FF:000106">
    <property type="entry name" value="Spondin-1"/>
    <property type="match status" value="1"/>
</dbReference>
<evidence type="ECO:0000313" key="16">
    <source>
        <dbReference type="EMBL" id="CAH0108057.1"/>
    </source>
</evidence>
<dbReference type="InterPro" id="IPR002223">
    <property type="entry name" value="Kunitz_BPTI"/>
</dbReference>
<dbReference type="GO" id="GO:0004867">
    <property type="term" value="F:serine-type endopeptidase inhibitor activity"/>
    <property type="evidence" value="ECO:0007669"/>
    <property type="project" value="InterPro"/>
</dbReference>
<name>A0A8J2RR78_9CRUS</name>
<dbReference type="PANTHER" id="PTHR11311:SF16">
    <property type="entry name" value="SPONDIN-1"/>
    <property type="match status" value="1"/>
</dbReference>
<dbReference type="Pfam" id="PF00014">
    <property type="entry name" value="Kunitz_BPTI"/>
    <property type="match status" value="1"/>
</dbReference>
<keyword evidence="5" id="KW-0479">Metal-binding</keyword>
<comment type="subcellular location">
    <subcellularLocation>
        <location evidence="1">Secreted</location>
        <location evidence="1">Extracellular space</location>
        <location evidence="1">Extracellular matrix</location>
    </subcellularLocation>
</comment>
<feature type="domain" description="Spondin" evidence="15">
    <location>
        <begin position="261"/>
        <end position="451"/>
    </location>
</feature>
<keyword evidence="4" id="KW-0272">Extracellular matrix</keyword>
<dbReference type="Proteomes" id="UP000789390">
    <property type="component" value="Unassembled WGS sequence"/>
</dbReference>
<proteinExistence type="predicted"/>
<feature type="signal peptide" evidence="12">
    <location>
        <begin position="1"/>
        <end position="21"/>
    </location>
</feature>
<comment type="caution">
    <text evidence="16">The sequence shown here is derived from an EMBL/GenBank/DDBJ whole genome shotgun (WGS) entry which is preliminary data.</text>
</comment>
<dbReference type="InterPro" id="IPR009465">
    <property type="entry name" value="Spondin_N"/>
</dbReference>
<dbReference type="SUPFAM" id="SSF82895">
    <property type="entry name" value="TSP-1 type 1 repeat"/>
    <property type="match status" value="4"/>
</dbReference>
<dbReference type="PROSITE" id="PS00280">
    <property type="entry name" value="BPTI_KUNITZ_1"/>
    <property type="match status" value="1"/>
</dbReference>
<dbReference type="PRINTS" id="PR00759">
    <property type="entry name" value="BASICPTASE"/>
</dbReference>
<organism evidence="16 17">
    <name type="scientific">Daphnia galeata</name>
    <dbReference type="NCBI Taxonomy" id="27404"/>
    <lineage>
        <taxon>Eukaryota</taxon>
        <taxon>Metazoa</taxon>
        <taxon>Ecdysozoa</taxon>
        <taxon>Arthropoda</taxon>
        <taxon>Crustacea</taxon>
        <taxon>Branchiopoda</taxon>
        <taxon>Diplostraca</taxon>
        <taxon>Cladocera</taxon>
        <taxon>Anomopoda</taxon>
        <taxon>Daphniidae</taxon>
        <taxon>Daphnia</taxon>
    </lineage>
</organism>
<dbReference type="SUPFAM" id="SSF57362">
    <property type="entry name" value="BPTI-like"/>
    <property type="match status" value="1"/>
</dbReference>
<dbReference type="NCBIfam" id="NF038123">
    <property type="entry name" value="NF038123_dom"/>
    <property type="match status" value="1"/>
</dbReference>
<evidence type="ECO:0000256" key="7">
    <source>
        <dbReference type="ARBA" id="ARBA00022737"/>
    </source>
</evidence>
<feature type="domain" description="BPTI/Kunitz inhibitor" evidence="13">
    <location>
        <begin position="707"/>
        <end position="758"/>
    </location>
</feature>
<keyword evidence="6 12" id="KW-0732">Signal</keyword>
<dbReference type="Pfam" id="PF06468">
    <property type="entry name" value="Spond_N"/>
    <property type="match status" value="1"/>
</dbReference>
<dbReference type="SMART" id="SM00131">
    <property type="entry name" value="KU"/>
    <property type="match status" value="1"/>
</dbReference>
<accession>A0A8J2RR78</accession>
<dbReference type="InterPro" id="IPR051418">
    <property type="entry name" value="Spondin/Thrombospondin_T1"/>
</dbReference>
<dbReference type="InterPro" id="IPR000884">
    <property type="entry name" value="TSP1_rpt"/>
</dbReference>
<evidence type="ECO:0000256" key="11">
    <source>
        <dbReference type="ARBA" id="ARBA00030964"/>
    </source>
</evidence>
<dbReference type="AlphaFoldDB" id="A0A8J2RR78"/>
<dbReference type="CDD" id="cd08544">
    <property type="entry name" value="Reeler"/>
    <property type="match status" value="1"/>
</dbReference>
<keyword evidence="3" id="KW-0964">Secreted</keyword>
<dbReference type="Gene3D" id="2.20.100.10">
    <property type="entry name" value="Thrombospondin type-1 (TSP1) repeat"/>
    <property type="match status" value="4"/>
</dbReference>
<dbReference type="InterPro" id="IPR038678">
    <property type="entry name" value="Spondin_N_sf"/>
</dbReference>
<dbReference type="InterPro" id="IPR002861">
    <property type="entry name" value="Reeler_dom"/>
</dbReference>
<dbReference type="PROSITE" id="PS50279">
    <property type="entry name" value="BPTI_KUNITZ_2"/>
    <property type="match status" value="1"/>
</dbReference>
<dbReference type="InterPro" id="IPR044004">
    <property type="entry name" value="TSP1_spondin_dom"/>
</dbReference>
<dbReference type="InterPro" id="IPR036383">
    <property type="entry name" value="TSP1_rpt_sf"/>
</dbReference>
<evidence type="ECO:0000256" key="10">
    <source>
        <dbReference type="ARBA" id="ARBA00023180"/>
    </source>
</evidence>
<dbReference type="FunFam" id="4.10.410.10:FF:000046">
    <property type="entry name" value="AGAP011765-PA"/>
    <property type="match status" value="1"/>
</dbReference>
<feature type="chain" id="PRO_5035236154" description="Spondin-1" evidence="12">
    <location>
        <begin position="22"/>
        <end position="861"/>
    </location>
</feature>
<reference evidence="16" key="1">
    <citation type="submission" date="2021-11" db="EMBL/GenBank/DDBJ databases">
        <authorList>
            <person name="Schell T."/>
        </authorList>
    </citation>
    <scope>NUCLEOTIDE SEQUENCE</scope>
    <source>
        <strain evidence="16">M5</strain>
    </source>
</reference>
<dbReference type="InterPro" id="IPR020901">
    <property type="entry name" value="Prtase_inh_Kunz-CS"/>
</dbReference>
<evidence type="ECO:0000313" key="17">
    <source>
        <dbReference type="Proteomes" id="UP000789390"/>
    </source>
</evidence>
<evidence type="ECO:0000259" key="13">
    <source>
        <dbReference type="PROSITE" id="PS50279"/>
    </source>
</evidence>
<dbReference type="PROSITE" id="PS50092">
    <property type="entry name" value="TSP1"/>
    <property type="match status" value="4"/>
</dbReference>
<evidence type="ECO:0000259" key="15">
    <source>
        <dbReference type="PROSITE" id="PS51020"/>
    </source>
</evidence>
<dbReference type="InterPro" id="IPR036880">
    <property type="entry name" value="Kunitz_BPTI_sf"/>
</dbReference>
<evidence type="ECO:0000256" key="3">
    <source>
        <dbReference type="ARBA" id="ARBA00022525"/>
    </source>
</evidence>
<evidence type="ECO:0000256" key="1">
    <source>
        <dbReference type="ARBA" id="ARBA00004498"/>
    </source>
</evidence>
<evidence type="ECO:0000256" key="9">
    <source>
        <dbReference type="ARBA" id="ARBA00023157"/>
    </source>
</evidence>
<dbReference type="CDD" id="cd00109">
    <property type="entry name" value="Kunitz-type"/>
    <property type="match status" value="1"/>
</dbReference>
<evidence type="ECO:0000256" key="8">
    <source>
        <dbReference type="ARBA" id="ARBA00022889"/>
    </source>
</evidence>
<dbReference type="GO" id="GO:0007155">
    <property type="term" value="P:cell adhesion"/>
    <property type="evidence" value="ECO:0007669"/>
    <property type="project" value="UniProtKB-KW"/>
</dbReference>
<dbReference type="Pfam" id="PF19028">
    <property type="entry name" value="TSP1_spondin"/>
    <property type="match status" value="1"/>
</dbReference>
<dbReference type="Gene3D" id="4.10.410.10">
    <property type="entry name" value="Pancreatic trypsin inhibitor Kunitz domain"/>
    <property type="match status" value="1"/>
</dbReference>
<dbReference type="FunFam" id="2.20.100.10:FF:000109">
    <property type="entry name" value="Spondin-1"/>
    <property type="match status" value="1"/>
</dbReference>
<evidence type="ECO:0000259" key="14">
    <source>
        <dbReference type="PROSITE" id="PS51019"/>
    </source>
</evidence>
<dbReference type="Gene3D" id="2.60.40.4060">
    <property type="entry name" value="Reeler domain"/>
    <property type="match status" value="1"/>
</dbReference>
<keyword evidence="7" id="KW-0677">Repeat</keyword>
<dbReference type="Pfam" id="PF00090">
    <property type="entry name" value="TSP_1"/>
    <property type="match status" value="3"/>
</dbReference>
<dbReference type="GO" id="GO:0031012">
    <property type="term" value="C:extracellular matrix"/>
    <property type="evidence" value="ECO:0007669"/>
    <property type="project" value="TreeGrafter"/>
</dbReference>
<keyword evidence="10" id="KW-0325">Glycoprotein</keyword>
<evidence type="ECO:0000256" key="6">
    <source>
        <dbReference type="ARBA" id="ARBA00022729"/>
    </source>
</evidence>